<sequence>MRCRRQAGRGRGLARGAPRDPQPARRQRELRHPPRGATIPPHRIATVKRRQPGMRSILLAAALALLATTAPAQEAVFVIRHAEKAAGEDPPLTEAGRLRAAAWAEMLQGAGIRQVITSDTRRTRETGAIIATALGTAQTEVDRRDIAGLVDLLGFDHEDERVLIVGHAETIPSILAGLGHAGTVEVSQADFASLFVLTPEEGGPARLIRLHMPDRPAPRP</sequence>
<feature type="compositionally biased region" description="Basic and acidic residues" evidence="1">
    <location>
        <begin position="22"/>
        <end position="32"/>
    </location>
</feature>
<gene>
    <name evidence="2" type="ORF">GCM10017056_27070</name>
</gene>
<comment type="caution">
    <text evidence="2">The sequence shown here is derived from an EMBL/GenBank/DDBJ whole genome shotgun (WGS) entry which is preliminary data.</text>
</comment>
<name>A0A8J3M7P4_9RHOB</name>
<dbReference type="CDD" id="cd07067">
    <property type="entry name" value="HP_PGM_like"/>
    <property type="match status" value="1"/>
</dbReference>
<evidence type="ECO:0000313" key="2">
    <source>
        <dbReference type="EMBL" id="GHF54208.1"/>
    </source>
</evidence>
<dbReference type="EMBL" id="BNCJ01000007">
    <property type="protein sequence ID" value="GHF54208.1"/>
    <property type="molecule type" value="Genomic_DNA"/>
</dbReference>
<dbReference type="InterPro" id="IPR029033">
    <property type="entry name" value="His_PPase_superfam"/>
</dbReference>
<proteinExistence type="predicted"/>
<accession>A0A8J3M7P4</accession>
<dbReference type="SUPFAM" id="SSF53254">
    <property type="entry name" value="Phosphoglycerate mutase-like"/>
    <property type="match status" value="1"/>
</dbReference>
<dbReference type="SMART" id="SM00855">
    <property type="entry name" value="PGAM"/>
    <property type="match status" value="1"/>
</dbReference>
<reference evidence="2" key="2">
    <citation type="submission" date="2020-09" db="EMBL/GenBank/DDBJ databases">
        <authorList>
            <person name="Sun Q."/>
            <person name="Kim S."/>
        </authorList>
    </citation>
    <scope>NUCLEOTIDE SEQUENCE</scope>
    <source>
        <strain evidence="2">KCTC 42650</strain>
    </source>
</reference>
<evidence type="ECO:0000256" key="1">
    <source>
        <dbReference type="SAM" id="MobiDB-lite"/>
    </source>
</evidence>
<reference evidence="2" key="1">
    <citation type="journal article" date="2014" name="Int. J. Syst. Evol. Microbiol.">
        <title>Complete genome sequence of Corynebacterium casei LMG S-19264T (=DSM 44701T), isolated from a smear-ripened cheese.</title>
        <authorList>
            <consortium name="US DOE Joint Genome Institute (JGI-PGF)"/>
            <person name="Walter F."/>
            <person name="Albersmeier A."/>
            <person name="Kalinowski J."/>
            <person name="Ruckert C."/>
        </authorList>
    </citation>
    <scope>NUCLEOTIDE SEQUENCE</scope>
    <source>
        <strain evidence="2">KCTC 42650</strain>
    </source>
</reference>
<dbReference type="AlphaFoldDB" id="A0A8J3M7P4"/>
<dbReference type="Gene3D" id="3.40.50.1240">
    <property type="entry name" value="Phosphoglycerate mutase-like"/>
    <property type="match status" value="1"/>
</dbReference>
<keyword evidence="3" id="KW-1185">Reference proteome</keyword>
<organism evidence="2 3">
    <name type="scientific">Seohaeicola zhoushanensis</name>
    <dbReference type="NCBI Taxonomy" id="1569283"/>
    <lineage>
        <taxon>Bacteria</taxon>
        <taxon>Pseudomonadati</taxon>
        <taxon>Pseudomonadota</taxon>
        <taxon>Alphaproteobacteria</taxon>
        <taxon>Rhodobacterales</taxon>
        <taxon>Roseobacteraceae</taxon>
        <taxon>Seohaeicola</taxon>
    </lineage>
</organism>
<dbReference type="InterPro" id="IPR013078">
    <property type="entry name" value="His_Pase_superF_clade-1"/>
</dbReference>
<feature type="region of interest" description="Disordered" evidence="1">
    <location>
        <begin position="1"/>
        <end position="41"/>
    </location>
</feature>
<dbReference type="Proteomes" id="UP000626220">
    <property type="component" value="Unassembled WGS sequence"/>
</dbReference>
<protein>
    <submittedName>
        <fullName evidence="2">Phosphoglycerate mutase</fullName>
    </submittedName>
</protein>
<evidence type="ECO:0000313" key="3">
    <source>
        <dbReference type="Proteomes" id="UP000626220"/>
    </source>
</evidence>
<dbReference type="Pfam" id="PF00300">
    <property type="entry name" value="His_Phos_1"/>
    <property type="match status" value="1"/>
</dbReference>